<name>A0ABW8SJ03_9CLOT</name>
<dbReference type="InterPro" id="IPR015421">
    <property type="entry name" value="PyrdxlP-dep_Trfase_major"/>
</dbReference>
<organism evidence="7 8">
    <name type="scientific">Candidatus Clostridium eludens</name>
    <dbReference type="NCBI Taxonomy" id="3381663"/>
    <lineage>
        <taxon>Bacteria</taxon>
        <taxon>Bacillati</taxon>
        <taxon>Bacillota</taxon>
        <taxon>Clostridia</taxon>
        <taxon>Eubacteriales</taxon>
        <taxon>Clostridiaceae</taxon>
        <taxon>Clostridium</taxon>
    </lineage>
</organism>
<accession>A0ABW8SJ03</accession>
<protein>
    <submittedName>
        <fullName evidence="7">PLP-dependent aminotransferase family protein</fullName>
    </submittedName>
</protein>
<dbReference type="InterPro" id="IPR036390">
    <property type="entry name" value="WH_DNA-bd_sf"/>
</dbReference>
<dbReference type="RefSeq" id="WP_406792128.1">
    <property type="nucleotide sequence ID" value="NZ_JBJHZX010000014.1"/>
</dbReference>
<dbReference type="Gene3D" id="3.90.1150.10">
    <property type="entry name" value="Aspartate Aminotransferase, domain 1"/>
    <property type="match status" value="1"/>
</dbReference>
<dbReference type="InterPro" id="IPR015422">
    <property type="entry name" value="PyrdxlP-dep_Trfase_small"/>
</dbReference>
<keyword evidence="7" id="KW-0032">Aminotransferase</keyword>
<dbReference type="CDD" id="cd00609">
    <property type="entry name" value="AAT_like"/>
    <property type="match status" value="1"/>
</dbReference>
<feature type="domain" description="HTH gntR-type" evidence="6">
    <location>
        <begin position="22"/>
        <end position="90"/>
    </location>
</feature>
<dbReference type="CDD" id="cd07377">
    <property type="entry name" value="WHTH_GntR"/>
    <property type="match status" value="1"/>
</dbReference>
<dbReference type="EMBL" id="JBJHZX010000014">
    <property type="protein sequence ID" value="MFL0196012.1"/>
    <property type="molecule type" value="Genomic_DNA"/>
</dbReference>
<dbReference type="Pfam" id="PF00155">
    <property type="entry name" value="Aminotran_1_2"/>
    <property type="match status" value="1"/>
</dbReference>
<comment type="similarity">
    <text evidence="1">In the C-terminal section; belongs to the class-I pyridoxal-phosphate-dependent aminotransferase family.</text>
</comment>
<dbReference type="InterPro" id="IPR004839">
    <property type="entry name" value="Aminotransferase_I/II_large"/>
</dbReference>
<evidence type="ECO:0000313" key="8">
    <source>
        <dbReference type="Proteomes" id="UP001623660"/>
    </source>
</evidence>
<comment type="caution">
    <text evidence="7">The sequence shown here is derived from an EMBL/GenBank/DDBJ whole genome shotgun (WGS) entry which is preliminary data.</text>
</comment>
<keyword evidence="3" id="KW-0805">Transcription regulation</keyword>
<dbReference type="SUPFAM" id="SSF46785">
    <property type="entry name" value="Winged helix' DNA-binding domain"/>
    <property type="match status" value="1"/>
</dbReference>
<dbReference type="Gene3D" id="3.40.640.10">
    <property type="entry name" value="Type I PLP-dependent aspartate aminotransferase-like (Major domain)"/>
    <property type="match status" value="1"/>
</dbReference>
<reference evidence="7 8" key="1">
    <citation type="submission" date="2024-11" db="EMBL/GenBank/DDBJ databases">
        <authorList>
            <person name="Heng Y.C."/>
            <person name="Lim A.C.H."/>
            <person name="Lee J.K.Y."/>
            <person name="Kittelmann S."/>
        </authorList>
    </citation>
    <scope>NUCLEOTIDE SEQUENCE [LARGE SCALE GENOMIC DNA]</scope>
    <source>
        <strain evidence="7 8">WILCCON 0269</strain>
    </source>
</reference>
<evidence type="ECO:0000256" key="1">
    <source>
        <dbReference type="ARBA" id="ARBA00005384"/>
    </source>
</evidence>
<dbReference type="SUPFAM" id="SSF53383">
    <property type="entry name" value="PLP-dependent transferases"/>
    <property type="match status" value="1"/>
</dbReference>
<dbReference type="PANTHER" id="PTHR46577:SF1">
    <property type="entry name" value="HTH-TYPE TRANSCRIPTIONAL REGULATORY PROTEIN GABR"/>
    <property type="match status" value="1"/>
</dbReference>
<keyword evidence="4" id="KW-0238">DNA-binding</keyword>
<evidence type="ECO:0000313" key="7">
    <source>
        <dbReference type="EMBL" id="MFL0196012.1"/>
    </source>
</evidence>
<keyword evidence="2" id="KW-0663">Pyridoxal phosphate</keyword>
<dbReference type="GO" id="GO:0008483">
    <property type="term" value="F:transaminase activity"/>
    <property type="evidence" value="ECO:0007669"/>
    <property type="project" value="UniProtKB-KW"/>
</dbReference>
<evidence type="ECO:0000259" key="6">
    <source>
        <dbReference type="PROSITE" id="PS50949"/>
    </source>
</evidence>
<keyword evidence="8" id="KW-1185">Reference proteome</keyword>
<dbReference type="PROSITE" id="PS50949">
    <property type="entry name" value="HTH_GNTR"/>
    <property type="match status" value="1"/>
</dbReference>
<proteinExistence type="inferred from homology"/>
<dbReference type="Proteomes" id="UP001623660">
    <property type="component" value="Unassembled WGS sequence"/>
</dbReference>
<dbReference type="PANTHER" id="PTHR46577">
    <property type="entry name" value="HTH-TYPE TRANSCRIPTIONAL REGULATORY PROTEIN GABR"/>
    <property type="match status" value="1"/>
</dbReference>
<keyword evidence="5" id="KW-0804">Transcription</keyword>
<gene>
    <name evidence="7" type="ORF">ACJDU8_10605</name>
</gene>
<dbReference type="SMART" id="SM00345">
    <property type="entry name" value="HTH_GNTR"/>
    <property type="match status" value="1"/>
</dbReference>
<dbReference type="InterPro" id="IPR000524">
    <property type="entry name" value="Tscrpt_reg_HTH_GntR"/>
</dbReference>
<evidence type="ECO:0000256" key="5">
    <source>
        <dbReference type="ARBA" id="ARBA00023163"/>
    </source>
</evidence>
<dbReference type="Pfam" id="PF00392">
    <property type="entry name" value="GntR"/>
    <property type="match status" value="1"/>
</dbReference>
<dbReference type="InterPro" id="IPR051446">
    <property type="entry name" value="HTH_trans_reg/aminotransferase"/>
</dbReference>
<evidence type="ECO:0000256" key="2">
    <source>
        <dbReference type="ARBA" id="ARBA00022898"/>
    </source>
</evidence>
<evidence type="ECO:0000256" key="4">
    <source>
        <dbReference type="ARBA" id="ARBA00023125"/>
    </source>
</evidence>
<dbReference type="Gene3D" id="1.10.10.10">
    <property type="entry name" value="Winged helix-like DNA-binding domain superfamily/Winged helix DNA-binding domain"/>
    <property type="match status" value="1"/>
</dbReference>
<keyword evidence="7" id="KW-0808">Transferase</keyword>
<dbReference type="InterPro" id="IPR036388">
    <property type="entry name" value="WH-like_DNA-bd_sf"/>
</dbReference>
<evidence type="ECO:0000256" key="3">
    <source>
        <dbReference type="ARBA" id="ARBA00023015"/>
    </source>
</evidence>
<dbReference type="InterPro" id="IPR015424">
    <property type="entry name" value="PyrdxlP-dep_Trfase"/>
</dbReference>
<sequence>MPVNSFENYPMSWKPTIDKNEKSLYRTLAKQLEQDIINGVLLPGTKLPPQRELADYLDLNVSTVSKAFKVCELKGLLSATIGSGTFVSYDALTNACLLTEGNPHNLIEMGATVPENSSNEVLVQLLKSMINQPIANKWFSYNRPNDAYWQKDAAAMFIKKCGYETSREHILFSSGGQNAIVAILAGIFRYGDKIGVDDHIYSGIKTAANMLGIQLVPIKAKNGSMDFEALRYYCKNENLNGVYLIPDCQNPTTQTMTLSRRKEIATVVKEQSIWLIEDATYHLMNEKPILPISSLVPGQSIYIASLSKTVAPGLRLGYVVVPLTLKSSLSLALYNLNVSVSPLMTELSARLIVSGQIDTIIENHKKKTKERNRLVNKYFLSSVCRGDENCIFRWLYLPPNFTGTNFEKMALQKGIQVYAAERFAVGNTVPEKAVRIAICAPGSISELERGLKLLQQLYK</sequence>